<evidence type="ECO:0000313" key="3">
    <source>
        <dbReference type="EMBL" id="ANE51727.1"/>
    </source>
</evidence>
<dbReference type="PANTHER" id="PTHR46268">
    <property type="entry name" value="STRESS RESPONSE PROTEIN NHAX"/>
    <property type="match status" value="1"/>
</dbReference>
<protein>
    <recommendedName>
        <fullName evidence="2">UspA domain-containing protein</fullName>
    </recommendedName>
</protein>
<dbReference type="STRING" id="1492898.SY85_15705"/>
<organism evidence="3 4">
    <name type="scientific">Flavisolibacter tropicus</name>
    <dbReference type="NCBI Taxonomy" id="1492898"/>
    <lineage>
        <taxon>Bacteria</taxon>
        <taxon>Pseudomonadati</taxon>
        <taxon>Bacteroidota</taxon>
        <taxon>Chitinophagia</taxon>
        <taxon>Chitinophagales</taxon>
        <taxon>Chitinophagaceae</taxon>
        <taxon>Flavisolibacter</taxon>
    </lineage>
</organism>
<comment type="similarity">
    <text evidence="1">Belongs to the universal stress protein A family.</text>
</comment>
<feature type="domain" description="UspA" evidence="2">
    <location>
        <begin position="3"/>
        <end position="139"/>
    </location>
</feature>
<dbReference type="Proteomes" id="UP000077177">
    <property type="component" value="Chromosome"/>
</dbReference>
<dbReference type="InterPro" id="IPR006016">
    <property type="entry name" value="UspA"/>
</dbReference>
<dbReference type="Gene3D" id="3.40.50.12370">
    <property type="match status" value="1"/>
</dbReference>
<gene>
    <name evidence="3" type="ORF">SY85_15705</name>
</gene>
<dbReference type="EMBL" id="CP011390">
    <property type="protein sequence ID" value="ANE51727.1"/>
    <property type="molecule type" value="Genomic_DNA"/>
</dbReference>
<evidence type="ECO:0000256" key="1">
    <source>
        <dbReference type="ARBA" id="ARBA00008791"/>
    </source>
</evidence>
<sequence length="264" mass="29452">MNSIVALSDFSVASDNALRYAATLAKKTGAALVLLHAYQIPVTMNDMPVMLISADELKTNADNRLALSKDSLSSEFAGLAIETESLLGDVAYEVEEWCKRNNPMAVVLGTHESSGAERLFFGSNAIDILRHLDCPVFTIPQTYTQYHFTNALLATDLSNKEAFPSNKIVGLLQTLSINLQVVHVEEKEPTQPLSIPGLEPLQPSYQWIKEEDVNKCLLRLVQQPETDLLIVLPHEHNVIERLFFKLHTEKLIHHTSKPILTIKN</sequence>
<proteinExistence type="inferred from homology"/>
<evidence type="ECO:0000313" key="4">
    <source>
        <dbReference type="Proteomes" id="UP000077177"/>
    </source>
</evidence>
<keyword evidence="4" id="KW-1185">Reference proteome</keyword>
<name>A0A172TYB2_9BACT</name>
<accession>A0A172TYB2</accession>
<dbReference type="SUPFAM" id="SSF52402">
    <property type="entry name" value="Adenine nucleotide alpha hydrolases-like"/>
    <property type="match status" value="2"/>
</dbReference>
<dbReference type="KEGG" id="fla:SY85_15705"/>
<reference evidence="3 4" key="2">
    <citation type="journal article" date="2016" name="Int. J. Syst. Evol. Microbiol.">
        <title>Flavisolibacter tropicus sp. nov., isolated from tropical soil.</title>
        <authorList>
            <person name="Lee J.J."/>
            <person name="Kang M.S."/>
            <person name="Kim G.S."/>
            <person name="Lee C.S."/>
            <person name="Lim S."/>
            <person name="Lee J."/>
            <person name="Roh S.H."/>
            <person name="Kang H."/>
            <person name="Ha J.M."/>
            <person name="Bae S."/>
            <person name="Jung H.Y."/>
            <person name="Kim M.K."/>
        </authorList>
    </citation>
    <scope>NUCLEOTIDE SEQUENCE [LARGE SCALE GENOMIC DNA]</scope>
    <source>
        <strain evidence="3 4">LCS9</strain>
    </source>
</reference>
<dbReference type="OrthoDB" id="9788959at2"/>
<dbReference type="Pfam" id="PF00582">
    <property type="entry name" value="Usp"/>
    <property type="match status" value="1"/>
</dbReference>
<dbReference type="PANTHER" id="PTHR46268:SF6">
    <property type="entry name" value="UNIVERSAL STRESS PROTEIN UP12"/>
    <property type="match status" value="1"/>
</dbReference>
<dbReference type="AlphaFoldDB" id="A0A172TYB2"/>
<evidence type="ECO:0000259" key="2">
    <source>
        <dbReference type="Pfam" id="PF00582"/>
    </source>
</evidence>
<dbReference type="CDD" id="cd00293">
    <property type="entry name" value="USP-like"/>
    <property type="match status" value="1"/>
</dbReference>
<reference evidence="4" key="1">
    <citation type="submission" date="2015-01" db="EMBL/GenBank/DDBJ databases">
        <title>Flavisolibacter sp./LCS9/ whole genome sequencing.</title>
        <authorList>
            <person name="Kim M.K."/>
            <person name="Srinivasan S."/>
            <person name="Lee J.-J."/>
        </authorList>
    </citation>
    <scope>NUCLEOTIDE SEQUENCE [LARGE SCALE GENOMIC DNA]</scope>
    <source>
        <strain evidence="4">LCS9</strain>
    </source>
</reference>
<dbReference type="RefSeq" id="WP_066405850.1">
    <property type="nucleotide sequence ID" value="NZ_CP011390.1"/>
</dbReference>